<feature type="compositionally biased region" description="Acidic residues" evidence="1">
    <location>
        <begin position="95"/>
        <end position="110"/>
    </location>
</feature>
<proteinExistence type="predicted"/>
<feature type="region of interest" description="Disordered" evidence="1">
    <location>
        <begin position="299"/>
        <end position="373"/>
    </location>
</feature>
<dbReference type="EMBL" id="FOJI01000006">
    <property type="protein sequence ID" value="SEW19359.1"/>
    <property type="molecule type" value="Genomic_DNA"/>
</dbReference>
<evidence type="ECO:0000313" key="2">
    <source>
        <dbReference type="EMBL" id="SEW19359.1"/>
    </source>
</evidence>
<name>A0A1I0PY07_9FIRM</name>
<reference evidence="2 3" key="1">
    <citation type="submission" date="2016-10" db="EMBL/GenBank/DDBJ databases">
        <authorList>
            <person name="de Groot N.N."/>
        </authorList>
    </citation>
    <scope>NUCLEOTIDE SEQUENCE [LARGE SCALE GENOMIC DNA]</scope>
    <source>
        <strain evidence="2 3">DSM 9179</strain>
    </source>
</reference>
<organism evidence="2 3">
    <name type="scientific">[Clostridium] fimetarium</name>
    <dbReference type="NCBI Taxonomy" id="99656"/>
    <lineage>
        <taxon>Bacteria</taxon>
        <taxon>Bacillati</taxon>
        <taxon>Bacillota</taxon>
        <taxon>Clostridia</taxon>
        <taxon>Lachnospirales</taxon>
        <taxon>Lachnospiraceae</taxon>
    </lineage>
</organism>
<dbReference type="AlphaFoldDB" id="A0A1I0PY07"/>
<gene>
    <name evidence="2" type="ORF">SAMN05421659_106116</name>
</gene>
<feature type="region of interest" description="Disordered" evidence="1">
    <location>
        <begin position="260"/>
        <end position="280"/>
    </location>
</feature>
<dbReference type="STRING" id="99656.SAMN05421659_106116"/>
<keyword evidence="3" id="KW-1185">Reference proteome</keyword>
<feature type="compositionally biased region" description="Low complexity" evidence="1">
    <location>
        <begin position="305"/>
        <end position="323"/>
    </location>
</feature>
<feature type="compositionally biased region" description="Basic and acidic residues" evidence="1">
    <location>
        <begin position="361"/>
        <end position="371"/>
    </location>
</feature>
<feature type="region of interest" description="Disordered" evidence="1">
    <location>
        <begin position="1"/>
        <end position="132"/>
    </location>
</feature>
<feature type="region of interest" description="Disordered" evidence="1">
    <location>
        <begin position="422"/>
        <end position="468"/>
    </location>
</feature>
<dbReference type="OrthoDB" id="1987504at2"/>
<feature type="compositionally biased region" description="Basic residues" evidence="1">
    <location>
        <begin position="260"/>
        <end position="269"/>
    </location>
</feature>
<feature type="compositionally biased region" description="Acidic residues" evidence="1">
    <location>
        <begin position="24"/>
        <end position="34"/>
    </location>
</feature>
<dbReference type="Proteomes" id="UP000199701">
    <property type="component" value="Unassembled WGS sequence"/>
</dbReference>
<feature type="compositionally biased region" description="Basic residues" evidence="1">
    <location>
        <begin position="453"/>
        <end position="463"/>
    </location>
</feature>
<dbReference type="RefSeq" id="WP_092453243.1">
    <property type="nucleotide sequence ID" value="NZ_FOJI01000006.1"/>
</dbReference>
<evidence type="ECO:0000256" key="1">
    <source>
        <dbReference type="SAM" id="MobiDB-lite"/>
    </source>
</evidence>
<feature type="compositionally biased region" description="Polar residues" evidence="1">
    <location>
        <begin position="47"/>
        <end position="94"/>
    </location>
</feature>
<feature type="compositionally biased region" description="Basic and acidic residues" evidence="1">
    <location>
        <begin position="324"/>
        <end position="346"/>
    </location>
</feature>
<sequence length="641" mass="72247">MKNLNEEEYLESLLKTMDNNTEKSDEESNEDLDSELGSVLKSGLGSEPNSGFDSELNSKINSQPNSEFNSELNSEINSQLNSESIKPMNNYNENTESDVLEELAVSEESDNSSMDVTNEIGEANTGVISNEKIASNDLGEEYNDIFEPEDSDFKISDIPDREAAELTQSEMDRLADMNSEELIDDVTNESISMDQLSEKKENNNLKENNISEFDLANKASDLVLDNDFSEAEAIAAAGRAITNGLTSAAGVIIPKEKLKKKKSVKKKSDKKISDKKESRKKRSILKFIKNIFFEDLVQTEHSEQTEQTDQTDQTDQTEQTEQTDQMKQESKDITEEPKDENQRVLEELYGNNSQEEFINDSDYKGDNDFKSNNEINDNIVTEKKGFFAKRKAKAVAKKAKLAEMAKAEDEAEELEYNKKKNAKNAKKLAAKNKSDEVKAKKVASKKPKVEKVKKPKKEKKPKTPTKPQDMLKIKPLSLVLLVSFVAGIVVLIEIGNTAFYYNNDISQAKLYYQNGNYQTAFDSLQGVDLKPVDEELYNQINTIMFVQKQYTSYQNYVKLGMGVEALDSLIKGIQRYYTYYPTAKELGVTEPLDANKALIINALKTTFSMSEEKAISYASLSDLDFTQYYLTLESYGGMVTK</sequence>
<protein>
    <submittedName>
        <fullName evidence="2">Uncharacterized protein</fullName>
    </submittedName>
</protein>
<accession>A0A1I0PY07</accession>
<feature type="compositionally biased region" description="Acidic residues" evidence="1">
    <location>
        <begin position="1"/>
        <end position="10"/>
    </location>
</feature>
<evidence type="ECO:0000313" key="3">
    <source>
        <dbReference type="Proteomes" id="UP000199701"/>
    </source>
</evidence>